<dbReference type="AlphaFoldDB" id="A0A093VGN9"/>
<reference key="1">
    <citation type="journal article" date="2014" name="PLoS Genet.">
        <title>Signature Gene Expression Reveals Novel Clues to the Molecular Mechanisms of Dimorphic Transition in Penicillium marneffei.</title>
        <authorList>
            <person name="Yang E."/>
            <person name="Wang G."/>
            <person name="Cai J."/>
            <person name="Woo P.C."/>
            <person name="Lau S.K."/>
            <person name="Yuen K.-Y."/>
            <person name="Chow W.-N."/>
            <person name="Lin X."/>
        </authorList>
    </citation>
    <scope>NUCLEOTIDE SEQUENCE [LARGE SCALE GENOMIC DNA]</scope>
    <source>
        <strain>PM1</strain>
    </source>
</reference>
<accession>A0A093VGN9</accession>
<dbReference type="EMBL" id="JPOX01000004">
    <property type="protein sequence ID" value="KFX51707.1"/>
    <property type="molecule type" value="Genomic_DNA"/>
</dbReference>
<feature type="compositionally biased region" description="Polar residues" evidence="1">
    <location>
        <begin position="37"/>
        <end position="48"/>
    </location>
</feature>
<evidence type="ECO:0000256" key="1">
    <source>
        <dbReference type="SAM" id="MobiDB-lite"/>
    </source>
</evidence>
<keyword evidence="2" id="KW-0378">Hydrolase</keyword>
<keyword evidence="2" id="KW-0547">Nucleotide-binding</keyword>
<dbReference type="GO" id="GO:0004386">
    <property type="term" value="F:helicase activity"/>
    <property type="evidence" value="ECO:0007669"/>
    <property type="project" value="UniProtKB-KW"/>
</dbReference>
<organism evidence="2">
    <name type="scientific">Talaromyces marneffei PM1</name>
    <dbReference type="NCBI Taxonomy" id="1077442"/>
    <lineage>
        <taxon>Eukaryota</taxon>
        <taxon>Fungi</taxon>
        <taxon>Dikarya</taxon>
        <taxon>Ascomycota</taxon>
        <taxon>Pezizomycotina</taxon>
        <taxon>Eurotiomycetes</taxon>
        <taxon>Eurotiomycetidae</taxon>
        <taxon>Eurotiales</taxon>
        <taxon>Trichocomaceae</taxon>
        <taxon>Talaromyces</taxon>
        <taxon>Talaromyces sect. Talaromyces</taxon>
    </lineage>
</organism>
<evidence type="ECO:0000313" key="2">
    <source>
        <dbReference type="EMBL" id="KFX51707.1"/>
    </source>
</evidence>
<feature type="region of interest" description="Disordered" evidence="1">
    <location>
        <begin position="116"/>
        <end position="140"/>
    </location>
</feature>
<sequence length="280" mass="32705">MTPNAKKLKTTIKTPSKSLAMRRSPSHRASRGFVTPKSGNNDISNNAQRDQEDDISTEVDSVTLGHPSNEGDIVKTITKDPNEKDNKRKYPEENIPEDINLDSAVDSLSESSKYYHTSELEDDDDDNTKEQEEEEDDRWDMDFSKSNAYSDWINNDMLNDYTITGVKNQLLFADILKHIRKNTVFWMLDAKANVYKYECALQPREPEIGIETAKRRYRKAVDTLLVPSINNRDQWISYKIRCKFLQAMGEFLWTMKHHCERELFLQQTFKIESFRTWSSR</sequence>
<proteinExistence type="predicted"/>
<gene>
    <name evidence="2" type="ORF">GQ26_0041280</name>
</gene>
<comment type="caution">
    <text evidence="2">The sequence shown here is derived from an EMBL/GenBank/DDBJ whole genome shotgun (WGS) entry which is preliminary data.</text>
</comment>
<feature type="region of interest" description="Disordered" evidence="1">
    <location>
        <begin position="1"/>
        <end position="103"/>
    </location>
</feature>
<feature type="compositionally biased region" description="Acidic residues" evidence="1">
    <location>
        <begin position="120"/>
        <end position="139"/>
    </location>
</feature>
<feature type="compositionally biased region" description="Basic residues" evidence="1">
    <location>
        <begin position="1"/>
        <end position="10"/>
    </location>
</feature>
<protein>
    <submittedName>
        <fullName evidence="2">Helicase domino</fullName>
    </submittedName>
</protein>
<keyword evidence="2" id="KW-0347">Helicase</keyword>
<dbReference type="HOGENOM" id="CLU_994355_0_0_1"/>
<feature type="compositionally biased region" description="Basic and acidic residues" evidence="1">
    <location>
        <begin position="77"/>
        <end position="92"/>
    </location>
</feature>
<name>A0A093VGN9_TALMA</name>
<reference evidence="2" key="2">
    <citation type="journal article" date="2014" name="PLoS Genet.">
        <title>Signature gene expression reveals novel clues to the molecular mechanisms of dimorphic transition in Penicillium marneffei.</title>
        <authorList>
            <person name="Yang E."/>
            <person name="Wang G."/>
            <person name="Cai J."/>
            <person name="Woo P.C."/>
            <person name="Lau S.K."/>
            <person name="Yuen K.-Y."/>
            <person name="Chow W.-N."/>
            <person name="Lin X."/>
        </authorList>
    </citation>
    <scope>NUCLEOTIDE SEQUENCE</scope>
    <source>
        <strain evidence="2">PM1</strain>
    </source>
</reference>
<keyword evidence="2" id="KW-0067">ATP-binding</keyword>